<evidence type="ECO:0000256" key="7">
    <source>
        <dbReference type="ARBA" id="ARBA00066125"/>
    </source>
</evidence>
<gene>
    <name evidence="14" type="primary">DFFA</name>
</gene>
<name>A0A8C3IER0_CHRPI</name>
<dbReference type="GO" id="GO:1902511">
    <property type="term" value="P:negative regulation of apoptotic DNA fragmentation"/>
    <property type="evidence" value="ECO:0007669"/>
    <property type="project" value="Ensembl"/>
</dbReference>
<dbReference type="GO" id="GO:0005829">
    <property type="term" value="C:cytosol"/>
    <property type="evidence" value="ECO:0007669"/>
    <property type="project" value="Ensembl"/>
</dbReference>
<dbReference type="FunFam" id="1.10.1490.10:FF:000001">
    <property type="entry name" value="DNA fragmentation factor subunit alpha"/>
    <property type="match status" value="1"/>
</dbReference>
<evidence type="ECO:0000256" key="6">
    <source>
        <dbReference type="ARBA" id="ARBA00059184"/>
    </source>
</evidence>
<protein>
    <recommendedName>
        <fullName evidence="8">DNA fragmentation factor subunit alpha</fullName>
    </recommendedName>
    <alternativeName>
        <fullName evidence="9">DNA fragmentation factor 45 kDa subunit</fullName>
    </alternativeName>
    <alternativeName>
        <fullName evidence="10">Inhibitor of CAD</fullName>
    </alternativeName>
</protein>
<comment type="subcellular location">
    <subcellularLocation>
        <location evidence="1">Cytoplasm</location>
    </subcellularLocation>
</comment>
<proteinExistence type="predicted"/>
<dbReference type="InterPro" id="IPR027296">
    <property type="entry name" value="DFF-C"/>
</dbReference>
<dbReference type="SUPFAM" id="SSF54277">
    <property type="entry name" value="CAD &amp; PB1 domains"/>
    <property type="match status" value="1"/>
</dbReference>
<keyword evidence="4 11" id="KW-0053">Apoptosis</keyword>
<accession>A0A8C3IER0</accession>
<dbReference type="GO" id="GO:0060703">
    <property type="term" value="F:deoxyribonuclease inhibitor activity"/>
    <property type="evidence" value="ECO:0007669"/>
    <property type="project" value="Ensembl"/>
</dbReference>
<reference evidence="14" key="2">
    <citation type="submission" date="2025-08" db="UniProtKB">
        <authorList>
            <consortium name="Ensembl"/>
        </authorList>
    </citation>
    <scope>IDENTIFICATION</scope>
</reference>
<keyword evidence="2" id="KW-0963">Cytoplasm</keyword>
<dbReference type="InterPro" id="IPR015121">
    <property type="entry name" value="DNA_fragmentation_mid_dom"/>
</dbReference>
<feature type="domain" description="CIDE-N" evidence="13">
    <location>
        <begin position="14"/>
        <end position="93"/>
    </location>
</feature>
<dbReference type="GO" id="GO:0032991">
    <property type="term" value="C:protein-containing complex"/>
    <property type="evidence" value="ECO:0007669"/>
    <property type="project" value="Ensembl"/>
</dbReference>
<dbReference type="GO" id="GO:0005886">
    <property type="term" value="C:plasma membrane"/>
    <property type="evidence" value="ECO:0007669"/>
    <property type="project" value="Ensembl"/>
</dbReference>
<comment type="subunit">
    <text evidence="7">Heterodimer of DFFA and DFFB.</text>
</comment>
<dbReference type="OMA" id="PCCLSIC"/>
<evidence type="ECO:0000256" key="1">
    <source>
        <dbReference type="ARBA" id="ARBA00004496"/>
    </source>
</evidence>
<feature type="region of interest" description="Disordered" evidence="12">
    <location>
        <begin position="204"/>
        <end position="228"/>
    </location>
</feature>
<reference evidence="14" key="3">
    <citation type="submission" date="2025-09" db="UniProtKB">
        <authorList>
            <consortium name="Ensembl"/>
        </authorList>
    </citation>
    <scope>IDENTIFICATION</scope>
</reference>
<organism evidence="14 15">
    <name type="scientific">Chrysemys picta bellii</name>
    <name type="common">Western painted turtle</name>
    <name type="synonym">Emys bellii</name>
    <dbReference type="NCBI Taxonomy" id="8478"/>
    <lineage>
        <taxon>Eukaryota</taxon>
        <taxon>Metazoa</taxon>
        <taxon>Chordata</taxon>
        <taxon>Craniata</taxon>
        <taxon>Vertebrata</taxon>
        <taxon>Euteleostomi</taxon>
        <taxon>Archelosauria</taxon>
        <taxon>Testudinata</taxon>
        <taxon>Testudines</taxon>
        <taxon>Cryptodira</taxon>
        <taxon>Durocryptodira</taxon>
        <taxon>Testudinoidea</taxon>
        <taxon>Emydidae</taxon>
        <taxon>Chrysemys</taxon>
    </lineage>
</organism>
<evidence type="ECO:0000313" key="15">
    <source>
        <dbReference type="Proteomes" id="UP000694380"/>
    </source>
</evidence>
<dbReference type="InterPro" id="IPR003508">
    <property type="entry name" value="CIDE-N_dom"/>
</dbReference>
<reference evidence="14" key="1">
    <citation type="journal article" date="2015" name="Genome Biol. Evol.">
        <title>Physical Mapping and Refinement of the Painted Turtle Genome (Chrysemys picta) Inform Amniote Genome Evolution and Challenge Turtle-Bird Chromosomal Conservation.</title>
        <authorList>
            <person name="Badenhorst D."/>
            <person name="Hillier L.W."/>
            <person name="Literman R."/>
            <person name="Montiel E.E."/>
            <person name="Radhakrishnan S."/>
            <person name="Shen Y."/>
            <person name="Minx P."/>
            <person name="Janes D.E."/>
            <person name="Warren W.C."/>
            <person name="Edwards S.V."/>
            <person name="Valenzuela N."/>
        </authorList>
    </citation>
    <scope>NUCLEOTIDE SEQUENCE [LARGE SCALE GENOMIC DNA]</scope>
</reference>
<dbReference type="SMART" id="SM00266">
    <property type="entry name" value="CAD"/>
    <property type="match status" value="1"/>
</dbReference>
<dbReference type="Proteomes" id="UP000694380">
    <property type="component" value="Chromosome 24"/>
</dbReference>
<dbReference type="PANTHER" id="PTHR12306">
    <property type="entry name" value="CELL DEATH ACTIVATOR CIDE"/>
    <property type="match status" value="1"/>
</dbReference>
<dbReference type="GO" id="GO:0019904">
    <property type="term" value="F:protein domain specific binding"/>
    <property type="evidence" value="ECO:0007669"/>
    <property type="project" value="Ensembl"/>
</dbReference>
<evidence type="ECO:0000256" key="11">
    <source>
        <dbReference type="PROSITE-ProRule" id="PRU00447"/>
    </source>
</evidence>
<dbReference type="FunFam" id="3.10.20.10:FF:000007">
    <property type="entry name" value="DNA fragmentation factor subunit alpha"/>
    <property type="match status" value="1"/>
</dbReference>
<dbReference type="Ensembl" id="ENSCPBT00000036927.1">
    <property type="protein sequence ID" value="ENSCPBP00000031386.1"/>
    <property type="gene ID" value="ENSCPBG00000022039.1"/>
</dbReference>
<dbReference type="GO" id="GO:0000785">
    <property type="term" value="C:chromatin"/>
    <property type="evidence" value="ECO:0007669"/>
    <property type="project" value="Ensembl"/>
</dbReference>
<dbReference type="GO" id="GO:0070242">
    <property type="term" value="P:thymocyte apoptotic process"/>
    <property type="evidence" value="ECO:0007669"/>
    <property type="project" value="Ensembl"/>
</dbReference>
<dbReference type="GO" id="GO:0043065">
    <property type="term" value="P:positive regulation of apoptotic process"/>
    <property type="evidence" value="ECO:0007669"/>
    <property type="project" value="Ensembl"/>
</dbReference>
<keyword evidence="15" id="KW-1185">Reference proteome</keyword>
<keyword evidence="5" id="KW-0007">Acetylation</keyword>
<comment type="function">
    <text evidence="6">Inhibitor of the caspase-activated DNase (DFF40).</text>
</comment>
<dbReference type="GO" id="GO:0005634">
    <property type="term" value="C:nucleus"/>
    <property type="evidence" value="ECO:0007669"/>
    <property type="project" value="Ensembl"/>
</dbReference>
<evidence type="ECO:0000256" key="5">
    <source>
        <dbReference type="ARBA" id="ARBA00022990"/>
    </source>
</evidence>
<dbReference type="SUPFAM" id="SSF81783">
    <property type="entry name" value="C-terminal domain of DFF45/ICAD (DFF-C domain)"/>
    <property type="match status" value="1"/>
</dbReference>
<sequence>MAGEAPGSGEGVSPLKQCLIRRKSQQEHHGVAASCLRELRSKACDILAIDKAWEPITLVLAEDGTIVDDEDYFLCLPPNTKFVALARNEKWTSSCRDGGTAWLSRESIDEVDSGEEKWKHLARQLKDDLSSIILMSEEDLQVLIDVPCSDLAHELSQNQPKTQMLQDTLQQALDRREEERQSKQLLELYMKALKNEGSILIKASEPDAAPREEMNVVDTDSSNAGASTKRSLSSEILAALKEKRAPELSLDSQDLELVFKEDTEALALALSWDKQKTEALQQACDQELSRRLQQVQALHSLRSISKGKKKLPWGDWLSSKRKNLPCCLSICVFPVLDVQQPPSSRRQKSAEETGRVVDACGILPDRALQQATSLPCKLSFFPLGRSKTSSSIIFIFQQPPLFTRKNKEQLTSQQYIVWI</sequence>
<evidence type="ECO:0000256" key="2">
    <source>
        <dbReference type="ARBA" id="ARBA00022490"/>
    </source>
</evidence>
<dbReference type="AlphaFoldDB" id="A0A8C3IER0"/>
<dbReference type="Gene3D" id="3.10.20.10">
    <property type="match status" value="1"/>
</dbReference>
<evidence type="ECO:0000256" key="3">
    <source>
        <dbReference type="ARBA" id="ARBA00022553"/>
    </source>
</evidence>
<evidence type="ECO:0000256" key="8">
    <source>
        <dbReference type="ARBA" id="ARBA00068328"/>
    </source>
</evidence>
<dbReference type="PANTHER" id="PTHR12306:SF16">
    <property type="entry name" value="DNAATION FACTOR SUBUNIT ALPHA"/>
    <property type="match status" value="1"/>
</dbReference>
<feature type="compositionally biased region" description="Basic and acidic residues" evidence="12">
    <location>
        <begin position="204"/>
        <end position="214"/>
    </location>
</feature>
<dbReference type="GO" id="GO:0044183">
    <property type="term" value="F:protein folding chaperone"/>
    <property type="evidence" value="ECO:0007669"/>
    <property type="project" value="Ensembl"/>
</dbReference>
<evidence type="ECO:0000256" key="12">
    <source>
        <dbReference type="SAM" id="MobiDB-lite"/>
    </source>
</evidence>
<dbReference type="Gene3D" id="1.10.1490.10">
    <property type="entry name" value="C-terminal domain of DFF45/ICAD (DFF-C domain)"/>
    <property type="match status" value="2"/>
</dbReference>
<evidence type="ECO:0000256" key="9">
    <source>
        <dbReference type="ARBA" id="ARBA00082309"/>
    </source>
</evidence>
<dbReference type="Pfam" id="PF02017">
    <property type="entry name" value="CIDE-N"/>
    <property type="match status" value="1"/>
</dbReference>
<evidence type="ECO:0000259" key="13">
    <source>
        <dbReference type="PROSITE" id="PS51135"/>
    </source>
</evidence>
<feature type="compositionally biased region" description="Polar residues" evidence="12">
    <location>
        <begin position="218"/>
        <end position="228"/>
    </location>
</feature>
<dbReference type="Pfam" id="PF09033">
    <property type="entry name" value="DFF-C"/>
    <property type="match status" value="1"/>
</dbReference>
<evidence type="ECO:0000313" key="14">
    <source>
        <dbReference type="Ensembl" id="ENSCPBP00000031386.1"/>
    </source>
</evidence>
<dbReference type="PROSITE" id="PS51135">
    <property type="entry name" value="CIDE_N"/>
    <property type="match status" value="1"/>
</dbReference>
<dbReference type="GeneTree" id="ENSGT00390000018596"/>
<evidence type="ECO:0000256" key="4">
    <source>
        <dbReference type="ARBA" id="ARBA00022703"/>
    </source>
</evidence>
<keyword evidence="3" id="KW-0597">Phosphoprotein</keyword>
<dbReference type="GO" id="GO:1900118">
    <property type="term" value="P:negative regulation of execution phase of apoptosis"/>
    <property type="evidence" value="ECO:0007669"/>
    <property type="project" value="Ensembl"/>
</dbReference>
<dbReference type="FunFam" id="1.10.1490.10:FF:000002">
    <property type="entry name" value="DNA fragmentation factor subunit alpha"/>
    <property type="match status" value="1"/>
</dbReference>
<evidence type="ECO:0000256" key="10">
    <source>
        <dbReference type="ARBA" id="ARBA00083002"/>
    </source>
</evidence>